<name>A0ABD5UTF9_9EURY</name>
<dbReference type="RefSeq" id="WP_379743803.1">
    <property type="nucleotide sequence ID" value="NZ_JBHSVN010000001.1"/>
</dbReference>
<proteinExistence type="predicted"/>
<organism evidence="1 2">
    <name type="scientific">Halopenitus salinus</name>
    <dbReference type="NCBI Taxonomy" id="1198295"/>
    <lineage>
        <taxon>Archaea</taxon>
        <taxon>Methanobacteriati</taxon>
        <taxon>Methanobacteriota</taxon>
        <taxon>Stenosarchaea group</taxon>
        <taxon>Halobacteria</taxon>
        <taxon>Halobacteriales</taxon>
        <taxon>Haloferacaceae</taxon>
        <taxon>Halopenitus</taxon>
    </lineage>
</organism>
<dbReference type="Proteomes" id="UP001596296">
    <property type="component" value="Unassembled WGS sequence"/>
</dbReference>
<comment type="caution">
    <text evidence="1">The sequence shown here is derived from an EMBL/GenBank/DDBJ whole genome shotgun (WGS) entry which is preliminary data.</text>
</comment>
<accession>A0ABD5UTF9</accession>
<sequence length="125" mass="14801">MEELLKSLAEEENDIRSVRIQIEDQVSTKMYDQHLPYLGRLTDDEIGHVMAFYRQMSYILDSHQTYNQAREADTPDNRDERKRQSREEWFSSYNISLSAENALSNLQDARNVKEDVNFFRYVVGS</sequence>
<evidence type="ECO:0000313" key="1">
    <source>
        <dbReference type="EMBL" id="MFC6892839.1"/>
    </source>
</evidence>
<gene>
    <name evidence="1" type="ORF">ACFQE9_09510</name>
</gene>
<evidence type="ECO:0000313" key="2">
    <source>
        <dbReference type="Proteomes" id="UP001596296"/>
    </source>
</evidence>
<protein>
    <submittedName>
        <fullName evidence="1">Uncharacterized protein</fullName>
    </submittedName>
</protein>
<dbReference type="AlphaFoldDB" id="A0ABD5UTF9"/>
<dbReference type="EMBL" id="JBHSXL010000009">
    <property type="protein sequence ID" value="MFC6892839.1"/>
    <property type="molecule type" value="Genomic_DNA"/>
</dbReference>
<reference evidence="1 2" key="1">
    <citation type="journal article" date="2019" name="Int. J. Syst. Evol. Microbiol.">
        <title>The Global Catalogue of Microorganisms (GCM) 10K type strain sequencing project: providing services to taxonomists for standard genome sequencing and annotation.</title>
        <authorList>
            <consortium name="The Broad Institute Genomics Platform"/>
            <consortium name="The Broad Institute Genome Sequencing Center for Infectious Disease"/>
            <person name="Wu L."/>
            <person name="Ma J."/>
        </authorList>
    </citation>
    <scope>NUCLEOTIDE SEQUENCE [LARGE SCALE GENOMIC DNA]</scope>
    <source>
        <strain evidence="1 2">SKJ47</strain>
    </source>
</reference>
<keyword evidence="2" id="KW-1185">Reference proteome</keyword>